<evidence type="ECO:0000256" key="1">
    <source>
        <dbReference type="ARBA" id="ARBA00008987"/>
    </source>
</evidence>
<evidence type="ECO:0000256" key="3">
    <source>
        <dbReference type="ARBA" id="ARBA00022982"/>
    </source>
</evidence>
<sequence length="98" mass="10842">MSKFNEIIADEKPTLVDVYATWCGPCKAMAPQFEQAKETLGDAVTALKIDMDKNPAFASRYGIRSVPTLMLFKNGKVVWQQSGVIPANELVAQSKNFM</sequence>
<evidence type="ECO:0000256" key="4">
    <source>
        <dbReference type="ARBA" id="ARBA00023157"/>
    </source>
</evidence>
<comment type="caution">
    <text evidence="8">The sequence shown here is derived from an EMBL/GenBank/DDBJ whole genome shotgun (WGS) entry which is preliminary data.</text>
</comment>
<organism evidence="8 9">
    <name type="scientific">Pricia mediterranea</name>
    <dbReference type="NCBI Taxonomy" id="3076079"/>
    <lineage>
        <taxon>Bacteria</taxon>
        <taxon>Pseudomonadati</taxon>
        <taxon>Bacteroidota</taxon>
        <taxon>Flavobacteriia</taxon>
        <taxon>Flavobacteriales</taxon>
        <taxon>Flavobacteriaceae</taxon>
        <taxon>Pricia</taxon>
    </lineage>
</organism>
<dbReference type="PROSITE" id="PS51352">
    <property type="entry name" value="THIOREDOXIN_2"/>
    <property type="match status" value="1"/>
</dbReference>
<dbReference type="RefSeq" id="WP_314012261.1">
    <property type="nucleotide sequence ID" value="NZ_JAVTTP010000001.1"/>
</dbReference>
<evidence type="ECO:0000256" key="2">
    <source>
        <dbReference type="ARBA" id="ARBA00022448"/>
    </source>
</evidence>
<dbReference type="PANTHER" id="PTHR45663">
    <property type="entry name" value="GEO12009P1"/>
    <property type="match status" value="1"/>
</dbReference>
<dbReference type="Pfam" id="PF00085">
    <property type="entry name" value="Thioredoxin"/>
    <property type="match status" value="1"/>
</dbReference>
<dbReference type="PIRSF" id="PIRSF000077">
    <property type="entry name" value="Thioredoxin"/>
    <property type="match status" value="1"/>
</dbReference>
<evidence type="ECO:0000313" key="8">
    <source>
        <dbReference type="EMBL" id="MDT7827377.1"/>
    </source>
</evidence>
<feature type="domain" description="Thioredoxin" evidence="7">
    <location>
        <begin position="1"/>
        <end position="98"/>
    </location>
</feature>
<keyword evidence="4" id="KW-1015">Disulfide bond</keyword>
<evidence type="ECO:0000256" key="6">
    <source>
        <dbReference type="NCBIfam" id="TIGR01068"/>
    </source>
</evidence>
<keyword evidence="9" id="KW-1185">Reference proteome</keyword>
<gene>
    <name evidence="8" type="primary">trxA</name>
    <name evidence="8" type="ORF">RQM65_01700</name>
</gene>
<evidence type="ECO:0000256" key="5">
    <source>
        <dbReference type="ARBA" id="ARBA00023284"/>
    </source>
</evidence>
<name>A0ABU3L0Z4_9FLAO</name>
<dbReference type="InterPro" id="IPR005746">
    <property type="entry name" value="Thioredoxin"/>
</dbReference>
<protein>
    <recommendedName>
        <fullName evidence="6">Thioredoxin</fullName>
    </recommendedName>
</protein>
<dbReference type="NCBIfam" id="TIGR01068">
    <property type="entry name" value="thioredoxin"/>
    <property type="match status" value="1"/>
</dbReference>
<dbReference type="InterPro" id="IPR036249">
    <property type="entry name" value="Thioredoxin-like_sf"/>
</dbReference>
<dbReference type="PROSITE" id="PS00194">
    <property type="entry name" value="THIOREDOXIN_1"/>
    <property type="match status" value="1"/>
</dbReference>
<dbReference type="Proteomes" id="UP001250656">
    <property type="component" value="Unassembled WGS sequence"/>
</dbReference>
<dbReference type="InterPro" id="IPR013766">
    <property type="entry name" value="Thioredoxin_domain"/>
</dbReference>
<dbReference type="PRINTS" id="PR00421">
    <property type="entry name" value="THIOREDOXIN"/>
</dbReference>
<accession>A0ABU3L0Z4</accession>
<evidence type="ECO:0000259" key="7">
    <source>
        <dbReference type="PROSITE" id="PS51352"/>
    </source>
</evidence>
<reference evidence="8 9" key="1">
    <citation type="submission" date="2023-09" db="EMBL/GenBank/DDBJ databases">
        <title>Novel taxa isolated from Blanes Bay.</title>
        <authorList>
            <person name="Rey-Velasco X."/>
            <person name="Lucena T."/>
        </authorList>
    </citation>
    <scope>NUCLEOTIDE SEQUENCE [LARGE SCALE GENOMIC DNA]</scope>
    <source>
        <strain evidence="8 9">S334</strain>
    </source>
</reference>
<dbReference type="PANTHER" id="PTHR45663:SF11">
    <property type="entry name" value="GEO12009P1"/>
    <property type="match status" value="1"/>
</dbReference>
<evidence type="ECO:0000313" key="9">
    <source>
        <dbReference type="Proteomes" id="UP001250656"/>
    </source>
</evidence>
<dbReference type="Gene3D" id="3.40.30.10">
    <property type="entry name" value="Glutaredoxin"/>
    <property type="match status" value="1"/>
</dbReference>
<dbReference type="CDD" id="cd02947">
    <property type="entry name" value="TRX_family"/>
    <property type="match status" value="1"/>
</dbReference>
<dbReference type="EMBL" id="JAVTTP010000001">
    <property type="protein sequence ID" value="MDT7827377.1"/>
    <property type="molecule type" value="Genomic_DNA"/>
</dbReference>
<proteinExistence type="inferred from homology"/>
<keyword evidence="2" id="KW-0813">Transport</keyword>
<keyword evidence="5" id="KW-0676">Redox-active center</keyword>
<dbReference type="SUPFAM" id="SSF52833">
    <property type="entry name" value="Thioredoxin-like"/>
    <property type="match status" value="1"/>
</dbReference>
<comment type="similarity">
    <text evidence="1">Belongs to the thioredoxin family.</text>
</comment>
<keyword evidence="3" id="KW-0249">Electron transport</keyword>
<dbReference type="InterPro" id="IPR017937">
    <property type="entry name" value="Thioredoxin_CS"/>
</dbReference>